<gene>
    <name evidence="1" type="ORF">C0J27_02065</name>
</gene>
<dbReference type="EMBL" id="CP025544">
    <property type="protein sequence ID" value="AXK60522.1"/>
    <property type="molecule type" value="Genomic_DNA"/>
</dbReference>
<name>A0A345ZB55_9BACT</name>
<protein>
    <submittedName>
        <fullName evidence="1">Uncharacterized protein</fullName>
    </submittedName>
</protein>
<dbReference type="RefSeq" id="WP_115585537.1">
    <property type="nucleotide sequence ID" value="NZ_CP025544.1"/>
</dbReference>
<reference evidence="1 2" key="1">
    <citation type="submission" date="2017-12" db="EMBL/GenBank/DDBJ databases">
        <title>Chromulinavorax destructans is a abundant pathogen of dominant heterotrophic picoflagllates.</title>
        <authorList>
            <person name="Deeg C.M."/>
            <person name="Zimmer M."/>
            <person name="Suttle C.A."/>
        </authorList>
    </citation>
    <scope>NUCLEOTIDE SEQUENCE [LARGE SCALE GENOMIC DNA]</scope>
    <source>
        <strain evidence="1 2">SeV1</strain>
    </source>
</reference>
<keyword evidence="2" id="KW-1185">Reference proteome</keyword>
<sequence>MKRLMLLLFLCVPVVITSMPQASKKENNNQEQATWQRQYMPLSCSQRSFVYTVALALICGPVIMIQPVMHPIDLLQVPAQNNVTPLSAYVYQHQMKKTARIKNSMIQKKISKNPSHR</sequence>
<dbReference type="AlphaFoldDB" id="A0A345ZB55"/>
<organism evidence="1 2">
    <name type="scientific">Candidatus Chromulinivorax destructor</name>
    <dbReference type="NCBI Taxonomy" id="2066483"/>
    <lineage>
        <taxon>Bacteria</taxon>
        <taxon>Candidatus Babelota</taxon>
        <taxon>Candidatus Babeliae</taxon>
        <taxon>Candidatus Babeliales</taxon>
        <taxon>Candidatus Chromulinivoraceae</taxon>
        <taxon>Candidatus Chromulinivorax</taxon>
    </lineage>
</organism>
<proteinExistence type="predicted"/>
<evidence type="ECO:0000313" key="2">
    <source>
        <dbReference type="Proteomes" id="UP000254834"/>
    </source>
</evidence>
<dbReference type="Proteomes" id="UP000254834">
    <property type="component" value="Chromosome"/>
</dbReference>
<evidence type="ECO:0000313" key="1">
    <source>
        <dbReference type="EMBL" id="AXK60522.1"/>
    </source>
</evidence>
<accession>A0A345ZB55</accession>
<dbReference type="KEGG" id="cdes:C0J27_02065"/>